<organism evidence="1 2">
    <name type="scientific">Acipenser ruthenus</name>
    <name type="common">Sterlet sturgeon</name>
    <dbReference type="NCBI Taxonomy" id="7906"/>
    <lineage>
        <taxon>Eukaryota</taxon>
        <taxon>Metazoa</taxon>
        <taxon>Chordata</taxon>
        <taxon>Craniata</taxon>
        <taxon>Vertebrata</taxon>
        <taxon>Euteleostomi</taxon>
        <taxon>Actinopterygii</taxon>
        <taxon>Chondrostei</taxon>
        <taxon>Acipenseriformes</taxon>
        <taxon>Acipenseridae</taxon>
        <taxon>Acipenser</taxon>
    </lineage>
</organism>
<gene>
    <name evidence="1" type="ORF">EOD39_18764</name>
</gene>
<evidence type="ECO:0000313" key="1">
    <source>
        <dbReference type="EMBL" id="RXM93733.1"/>
    </source>
</evidence>
<reference evidence="1 2" key="1">
    <citation type="submission" date="2019-01" db="EMBL/GenBank/DDBJ databases">
        <title>Draft Genome and Complete Hox-Cluster Characterization of the Sterlet Sturgeon (Acipenser ruthenus).</title>
        <authorList>
            <person name="Wei Q."/>
        </authorList>
    </citation>
    <scope>NUCLEOTIDE SEQUENCE [LARGE SCALE GENOMIC DNA]</scope>
    <source>
        <strain evidence="1">WHYD16114868_AA</strain>
        <tissue evidence="1">Blood</tissue>
    </source>
</reference>
<accession>A0A444UZX2</accession>
<name>A0A444UZX2_ACIRT</name>
<protein>
    <submittedName>
        <fullName evidence="1">Tigger transposable element-derived protein 3</fullName>
    </submittedName>
</protein>
<keyword evidence="2" id="KW-1185">Reference proteome</keyword>
<dbReference type="AlphaFoldDB" id="A0A444UZX2"/>
<dbReference type="Proteomes" id="UP000289886">
    <property type="component" value="Unassembled WGS sequence"/>
</dbReference>
<dbReference type="EMBL" id="SCEB01004198">
    <property type="protein sequence ID" value="RXM93733.1"/>
    <property type="molecule type" value="Genomic_DNA"/>
</dbReference>
<evidence type="ECO:0000313" key="2">
    <source>
        <dbReference type="Proteomes" id="UP000289886"/>
    </source>
</evidence>
<comment type="caution">
    <text evidence="1">The sequence shown here is derived from an EMBL/GenBank/DDBJ whole genome shotgun (WGS) entry which is preliminary data.</text>
</comment>
<sequence>MGMGVMKNWKAHYKSRLNHRIGTALDAAPEKKAKDVSKSITLLDALYLANESWDAVSSQMLLNCFHKGGFCMDEAADVSHGDDSLADVPVPENWTSEEFVDIDKNVEIAGKLGDAELLEAANDSKHVS</sequence>
<proteinExistence type="predicted"/>